<evidence type="ECO:0000259" key="6">
    <source>
        <dbReference type="Pfam" id="PF22544"/>
    </source>
</evidence>
<reference evidence="8" key="1">
    <citation type="submission" date="2017-02" db="EMBL/GenBank/DDBJ databases">
        <authorList>
            <person name="Varghese N."/>
            <person name="Submissions S."/>
        </authorList>
    </citation>
    <scope>NUCLEOTIDE SEQUENCE [LARGE SCALE GENOMIC DNA]</scope>
    <source>
        <strain evidence="8">ATCC 700200</strain>
    </source>
</reference>
<dbReference type="Gene3D" id="2.60.40.10">
    <property type="entry name" value="Immunoglobulins"/>
    <property type="match status" value="2"/>
</dbReference>
<dbReference type="STRING" id="48467.SAMN02745166_02351"/>
<keyword evidence="8" id="KW-1185">Reference proteome</keyword>
<proteinExistence type="predicted"/>
<dbReference type="Gene3D" id="2.60.40.3440">
    <property type="match status" value="1"/>
</dbReference>
<dbReference type="Pfam" id="PF22544">
    <property type="entry name" value="HYDIN_VesB_CFA65-like_Ig"/>
    <property type="match status" value="2"/>
</dbReference>
<name>A0A1T4Y464_9BACT</name>
<evidence type="ECO:0000256" key="2">
    <source>
        <dbReference type="ARBA" id="ARBA00004496"/>
    </source>
</evidence>
<dbReference type="NCBIfam" id="TIGR05002">
    <property type="entry name" value="NxxGxxAF_repeat"/>
    <property type="match status" value="1"/>
</dbReference>
<dbReference type="Proteomes" id="UP000190774">
    <property type="component" value="Unassembled WGS sequence"/>
</dbReference>
<dbReference type="RefSeq" id="WP_078813558.1">
    <property type="nucleotide sequence ID" value="NZ_FUYE01000007.1"/>
</dbReference>
<evidence type="ECO:0000313" key="8">
    <source>
        <dbReference type="Proteomes" id="UP000190774"/>
    </source>
</evidence>
<comment type="subcellular location">
    <subcellularLocation>
        <location evidence="1">Cell projection</location>
        <location evidence="1">Cilium</location>
    </subcellularLocation>
    <subcellularLocation>
        <location evidence="2">Cytoplasm</location>
    </subcellularLocation>
</comment>
<dbReference type="EMBL" id="FUYE01000007">
    <property type="protein sequence ID" value="SKA96065.1"/>
    <property type="molecule type" value="Genomic_DNA"/>
</dbReference>
<dbReference type="PROSITE" id="PS50194">
    <property type="entry name" value="FILAMIN_REPEAT"/>
    <property type="match status" value="1"/>
</dbReference>
<sequence>MTKSFIKDRLQPGVGIRRTLKLKGLLSLVAIPLLSYQASAQIAPVNVQGLDGVSALVLANAIKGTGIQSFENVTLVGKVGTATTKGGGSSSAGTFSGGENIIGFGAGIILSTGGVFDVPGPNSAENRTQSNGTGGDADLAALINANVSSLNDKTVLEFDFVPTYPTIAFRYVFGSDEYNEYANSQFNDVFGFFVNGTQPEHNVARIPGTSLPVAINSVNGGKPLGTNAKNPQYFVNNSPQAFNLEMDGFTVVLTAQASVIPGQVNHIKIAIADLIDSAWDSNVFIEESSFVSGHAPIALADGYKTPLDTPLTVIDSGVLANDTDEDNNLDHAQLIDKPAHGTVVLNDAGGFTYTPQTGYSGPDSFTYLAIDATNIQSNLATVSITVGAANSVPSGSSNTISVLKNAVNPVPLSGFIFVDSDAGNSLTAVKIQGITIPAGASLQINGVDVTVGQTIPAVVVANGQLKFTPASGEFGVSYAQISYQVSDGMSLSGTQQLVIDVQDSSPEISVYGNNIEITNGDATPSASDHTYFGSVTVTNGSVNRVFTIANDGNADLNVEAVSITGPHASDFNVTIQPNVNVTPGATTTFTVQFDPTADGLRTAQVRFVNSDGDESPYTFTIQGNGGAVPVAPEIAISGNNVEIASGDTTPASADHTDFGVVDAVNALSRQRIFSISNSGTDVLNITGSVMITGAADFSLTTPPSSSSVAINGSTSFAITFAPTSIGLKTATVTVSSNDDDEPTYTFSIQGTGAGVPLVTTLPATDVKTYVTTLKGSLNPKGASATVYFEYSTDSTFTNDVFYTLPQDVSAADSAEAVETIISSLMPETLYYFRIVATNSLGTSYGSPLSFTTGYACIGKQPLTDSDGLIGGGLVYRPLGGLINNAGRVTFNAYGMIGTGSIAYTNEQLLLSDASGSLRVIAREATEVSPGQTLTGTFSQILLSETGRSVTLERLNGAPVTSDYLYLSSPADGLSLSVVSREGDSAPGGGTFLSGVNKPVIDSLHRIYFFSSLDGVSASRNNGIWYEDAGTLLNLVKKGDNVSSAVGDLAWLNNITPYLSAGGDGCVFQATLQSNPDDSTQKTNGQRNLALFSVKPGSPVTMLVRKGDEISGTGGGKISNISGLARSQNEDHAYLGFLGQGGGITASDDQLLVAIIDGVSHVVAREGTTPIVDGLTVQTFGDFYICTNDEVIFKAVLKGATATTDNVICSWSPTNGMSIIAREGSPAGSSGLDIGTIQVFSVSDNGMVALQCILSDGNYGLLRDKRDGNGMQMLDSSGPTSSVILNGVVRTIQSFSLYSKCVNTSGGGGGMGSAINNSGETFVVLSLDTKNFVARIYR</sequence>
<dbReference type="SUPFAM" id="SSF49265">
    <property type="entry name" value="Fibronectin type III"/>
    <property type="match status" value="1"/>
</dbReference>
<dbReference type="InterPro" id="IPR013783">
    <property type="entry name" value="Ig-like_fold"/>
</dbReference>
<dbReference type="Pfam" id="PF24251">
    <property type="entry name" value="DUF7453"/>
    <property type="match status" value="1"/>
</dbReference>
<accession>A0A1T4Y464</accession>
<evidence type="ECO:0000256" key="4">
    <source>
        <dbReference type="ARBA" id="ARBA00023069"/>
    </source>
</evidence>
<protein>
    <recommendedName>
        <fullName evidence="6">HYDIN/VesB/CFA65-like Ig-like domain-containing protein</fullName>
    </recommendedName>
</protein>
<feature type="domain" description="HYDIN/VesB/CFA65-like Ig-like" evidence="6">
    <location>
        <begin position="531"/>
        <end position="624"/>
    </location>
</feature>
<gene>
    <name evidence="7" type="ORF">SAMN02745166_02351</name>
</gene>
<dbReference type="NCBIfam" id="NF012200">
    <property type="entry name" value="choice_anch_D"/>
    <property type="match status" value="2"/>
</dbReference>
<evidence type="ECO:0000256" key="5">
    <source>
        <dbReference type="ARBA" id="ARBA00023273"/>
    </source>
</evidence>
<dbReference type="NCBIfam" id="NF038133">
    <property type="entry name" value="choice_anch_L"/>
    <property type="match status" value="1"/>
</dbReference>
<dbReference type="GO" id="GO:0005737">
    <property type="term" value="C:cytoplasm"/>
    <property type="evidence" value="ECO:0007669"/>
    <property type="project" value="UniProtKB-SubCell"/>
</dbReference>
<evidence type="ECO:0000256" key="1">
    <source>
        <dbReference type="ARBA" id="ARBA00004138"/>
    </source>
</evidence>
<evidence type="ECO:0000256" key="3">
    <source>
        <dbReference type="ARBA" id="ARBA00022490"/>
    </source>
</evidence>
<dbReference type="InterPro" id="IPR036116">
    <property type="entry name" value="FN3_sf"/>
</dbReference>
<feature type="domain" description="HYDIN/VesB/CFA65-like Ig-like" evidence="6">
    <location>
        <begin position="654"/>
        <end position="750"/>
    </location>
</feature>
<keyword evidence="4" id="KW-0969">Cilium</keyword>
<dbReference type="InterPro" id="IPR053879">
    <property type="entry name" value="HYDIN_VesB_CFA65-like_Ig"/>
</dbReference>
<dbReference type="InterPro" id="IPR017868">
    <property type="entry name" value="Filamin/ABP280_repeat-like"/>
</dbReference>
<organism evidence="7 8">
    <name type="scientific">Prosthecobacter debontii</name>
    <dbReference type="NCBI Taxonomy" id="48467"/>
    <lineage>
        <taxon>Bacteria</taxon>
        <taxon>Pseudomonadati</taxon>
        <taxon>Verrucomicrobiota</taxon>
        <taxon>Verrucomicrobiia</taxon>
        <taxon>Verrucomicrobiales</taxon>
        <taxon>Verrucomicrobiaceae</taxon>
        <taxon>Prosthecobacter</taxon>
    </lineage>
</organism>
<keyword evidence="3" id="KW-0963">Cytoplasm</keyword>
<dbReference type="Pfam" id="PF17963">
    <property type="entry name" value="Big_9"/>
    <property type="match status" value="1"/>
</dbReference>
<dbReference type="InterPro" id="IPR049804">
    <property type="entry name" value="Choice_anch_L"/>
</dbReference>
<evidence type="ECO:0000313" key="7">
    <source>
        <dbReference type="EMBL" id="SKA96065.1"/>
    </source>
</evidence>
<keyword evidence="5" id="KW-0966">Cell projection</keyword>
<dbReference type="InterPro" id="IPR055876">
    <property type="entry name" value="DUF7453"/>
</dbReference>
<dbReference type="OrthoDB" id="9765926at2"/>